<evidence type="ECO:0000313" key="2">
    <source>
        <dbReference type="Proteomes" id="UP000515160"/>
    </source>
</evidence>
<feature type="signal peptide" evidence="1">
    <location>
        <begin position="1"/>
        <end position="22"/>
    </location>
</feature>
<reference evidence="3" key="1">
    <citation type="submission" date="2025-08" db="UniProtKB">
        <authorList>
            <consortium name="RefSeq"/>
        </authorList>
    </citation>
    <scope>IDENTIFICATION</scope>
    <source>
        <strain evidence="3">15112-1751.03</strain>
        <tissue evidence="3">Whole Adult</tissue>
    </source>
</reference>
<dbReference type="PROSITE" id="PS51257">
    <property type="entry name" value="PROKAR_LIPOPROTEIN"/>
    <property type="match status" value="1"/>
</dbReference>
<proteinExistence type="predicted"/>
<dbReference type="Proteomes" id="UP000515160">
    <property type="component" value="Chromosome X"/>
</dbReference>
<organism evidence="2 3">
    <name type="scientific">Drosophila albomicans</name>
    <name type="common">Fruit fly</name>
    <dbReference type="NCBI Taxonomy" id="7291"/>
    <lineage>
        <taxon>Eukaryota</taxon>
        <taxon>Metazoa</taxon>
        <taxon>Ecdysozoa</taxon>
        <taxon>Arthropoda</taxon>
        <taxon>Hexapoda</taxon>
        <taxon>Insecta</taxon>
        <taxon>Pterygota</taxon>
        <taxon>Neoptera</taxon>
        <taxon>Endopterygota</taxon>
        <taxon>Diptera</taxon>
        <taxon>Brachycera</taxon>
        <taxon>Muscomorpha</taxon>
        <taxon>Ephydroidea</taxon>
        <taxon>Drosophilidae</taxon>
        <taxon>Drosophila</taxon>
    </lineage>
</organism>
<dbReference type="OrthoDB" id="7866492at2759"/>
<feature type="chain" id="PRO_5027996743" evidence="1">
    <location>
        <begin position="23"/>
        <end position="203"/>
    </location>
</feature>
<protein>
    <submittedName>
        <fullName evidence="3">Uncharacterized protein LOC117569705</fullName>
    </submittedName>
</protein>
<sequence>MKVITLCLLVLVSASCLLSVNANAGGPNAVGFEDFDLDEFEAQLDDEYMDFETFGFIRSVRKALKKALKTVRGVNCIIKEVNEILSASTGYVDAIDACGTAVPKDVLAIVNSCKTIISLCNDIINVNTKLCGTSEDGTKTTSKKCFWNLFKTVMKLTRKINTTLKQMASLPSDTSSCFVDATNSVKTSYNNFLPNIDTCVDSM</sequence>
<evidence type="ECO:0000256" key="1">
    <source>
        <dbReference type="SAM" id="SignalP"/>
    </source>
</evidence>
<dbReference type="RefSeq" id="XP_034106864.1">
    <property type="nucleotide sequence ID" value="XM_034250973.2"/>
</dbReference>
<accession>A0A6P8WZC1</accession>
<gene>
    <name evidence="3" type="primary">LOC117569705</name>
</gene>
<evidence type="ECO:0000313" key="3">
    <source>
        <dbReference type="RefSeq" id="XP_034106864.1"/>
    </source>
</evidence>
<dbReference type="AlphaFoldDB" id="A0A6P8WZC1"/>
<keyword evidence="2" id="KW-1185">Reference proteome</keyword>
<name>A0A6P8WZC1_DROAB</name>
<dbReference type="GeneID" id="117569705"/>
<keyword evidence="1" id="KW-0732">Signal</keyword>